<dbReference type="Proteomes" id="UP001445076">
    <property type="component" value="Unassembled WGS sequence"/>
</dbReference>
<sequence length="140" mass="16577">DLQLFRLFHNEREIGELKRDLEKMKTDLQKRKQNKEKAEEAVKEKKKERSPMSAEMAKMEEKIREMETEVNKKRMAVISAKVKTAHLQKTIEMDRKSLSQATKAHHSHADTIKDLEEKLEEVQKKRAEFEVKISEETESQ</sequence>
<evidence type="ECO:0000256" key="1">
    <source>
        <dbReference type="ARBA" id="ARBA00022618"/>
    </source>
</evidence>
<evidence type="ECO:0000256" key="5">
    <source>
        <dbReference type="SAM" id="MobiDB-lite"/>
    </source>
</evidence>
<keyword evidence="7" id="KW-1185">Reference proteome</keyword>
<evidence type="ECO:0000256" key="3">
    <source>
        <dbReference type="ARBA" id="ARBA00023242"/>
    </source>
</evidence>
<dbReference type="EMBL" id="JARKIK010000089">
    <property type="protein sequence ID" value="KAK8723468.1"/>
    <property type="molecule type" value="Genomic_DNA"/>
</dbReference>
<evidence type="ECO:0000256" key="2">
    <source>
        <dbReference type="ARBA" id="ARBA00022776"/>
    </source>
</evidence>
<feature type="compositionally biased region" description="Basic and acidic residues" evidence="5">
    <location>
        <begin position="107"/>
        <end position="116"/>
    </location>
</feature>
<evidence type="ECO:0000256" key="4">
    <source>
        <dbReference type="ARBA" id="ARBA00023306"/>
    </source>
</evidence>
<feature type="region of interest" description="Disordered" evidence="5">
    <location>
        <begin position="96"/>
        <end position="116"/>
    </location>
</feature>
<feature type="non-terminal residue" evidence="6">
    <location>
        <position position="140"/>
    </location>
</feature>
<organism evidence="6 7">
    <name type="scientific">Cherax quadricarinatus</name>
    <name type="common">Australian red claw crayfish</name>
    <dbReference type="NCBI Taxonomy" id="27406"/>
    <lineage>
        <taxon>Eukaryota</taxon>
        <taxon>Metazoa</taxon>
        <taxon>Ecdysozoa</taxon>
        <taxon>Arthropoda</taxon>
        <taxon>Crustacea</taxon>
        <taxon>Multicrustacea</taxon>
        <taxon>Malacostraca</taxon>
        <taxon>Eumalacostraca</taxon>
        <taxon>Eucarida</taxon>
        <taxon>Decapoda</taxon>
        <taxon>Pleocyemata</taxon>
        <taxon>Astacidea</taxon>
        <taxon>Parastacoidea</taxon>
        <taxon>Parastacidae</taxon>
        <taxon>Cherax</taxon>
    </lineage>
</organism>
<keyword evidence="2" id="KW-0498">Mitosis</keyword>
<proteinExistence type="predicted"/>
<feature type="compositionally biased region" description="Basic and acidic residues" evidence="5">
    <location>
        <begin position="25"/>
        <end position="50"/>
    </location>
</feature>
<name>A0AAW0W219_CHEQU</name>
<dbReference type="PANTHER" id="PTHR18937">
    <property type="entry name" value="STRUCTURAL MAINTENANCE OF CHROMOSOMES SMC FAMILY MEMBER"/>
    <property type="match status" value="1"/>
</dbReference>
<feature type="non-terminal residue" evidence="6">
    <location>
        <position position="1"/>
    </location>
</feature>
<dbReference type="GO" id="GO:0051301">
    <property type="term" value="P:cell division"/>
    <property type="evidence" value="ECO:0007669"/>
    <property type="project" value="UniProtKB-KW"/>
</dbReference>
<dbReference type="AlphaFoldDB" id="A0AAW0W219"/>
<comment type="caution">
    <text evidence="6">The sequence shown here is derived from an EMBL/GenBank/DDBJ whole genome shotgun (WGS) entry which is preliminary data.</text>
</comment>
<accession>A0AAW0W219</accession>
<dbReference type="GO" id="GO:0005634">
    <property type="term" value="C:nucleus"/>
    <property type="evidence" value="ECO:0007669"/>
    <property type="project" value="TreeGrafter"/>
</dbReference>
<dbReference type="SUPFAM" id="SSF57997">
    <property type="entry name" value="Tropomyosin"/>
    <property type="match status" value="1"/>
</dbReference>
<keyword evidence="3" id="KW-0539">Nucleus</keyword>
<gene>
    <name evidence="6" type="ORF">OTU49_011728</name>
</gene>
<keyword evidence="4" id="KW-0131">Cell cycle</keyword>
<evidence type="ECO:0000313" key="6">
    <source>
        <dbReference type="EMBL" id="KAK8723468.1"/>
    </source>
</evidence>
<dbReference type="PANTHER" id="PTHR18937:SF12">
    <property type="entry name" value="STRUCTURAL MAINTENANCE OF CHROMOSOMES PROTEIN"/>
    <property type="match status" value="1"/>
</dbReference>
<dbReference type="GO" id="GO:0003677">
    <property type="term" value="F:DNA binding"/>
    <property type="evidence" value="ECO:0007669"/>
    <property type="project" value="TreeGrafter"/>
</dbReference>
<evidence type="ECO:0000313" key="7">
    <source>
        <dbReference type="Proteomes" id="UP001445076"/>
    </source>
</evidence>
<dbReference type="Gene3D" id="1.10.287.1490">
    <property type="match status" value="1"/>
</dbReference>
<dbReference type="GO" id="GO:0007062">
    <property type="term" value="P:sister chromatid cohesion"/>
    <property type="evidence" value="ECO:0007669"/>
    <property type="project" value="TreeGrafter"/>
</dbReference>
<feature type="region of interest" description="Disordered" evidence="5">
    <location>
        <begin position="25"/>
        <end position="58"/>
    </location>
</feature>
<reference evidence="6 7" key="1">
    <citation type="journal article" date="2024" name="BMC Genomics">
        <title>Genome assembly of redclaw crayfish (Cherax quadricarinatus) provides insights into its immune adaptation and hypoxia tolerance.</title>
        <authorList>
            <person name="Liu Z."/>
            <person name="Zheng J."/>
            <person name="Li H."/>
            <person name="Fang K."/>
            <person name="Wang S."/>
            <person name="He J."/>
            <person name="Zhou D."/>
            <person name="Weng S."/>
            <person name="Chi M."/>
            <person name="Gu Z."/>
            <person name="He J."/>
            <person name="Li F."/>
            <person name="Wang M."/>
        </authorList>
    </citation>
    <scope>NUCLEOTIDE SEQUENCE [LARGE SCALE GENOMIC DNA]</scope>
    <source>
        <strain evidence="6">ZL_2023a</strain>
    </source>
</reference>
<keyword evidence="1" id="KW-0132">Cell division</keyword>
<dbReference type="GO" id="GO:0008278">
    <property type="term" value="C:cohesin complex"/>
    <property type="evidence" value="ECO:0007669"/>
    <property type="project" value="TreeGrafter"/>
</dbReference>
<protein>
    <submittedName>
        <fullName evidence="6">Uncharacterized protein</fullName>
    </submittedName>
</protein>